<keyword evidence="7 15" id="KW-0067">ATP-binding</keyword>
<dbReference type="GO" id="GO:0006281">
    <property type="term" value="P:DNA repair"/>
    <property type="evidence" value="ECO:0007669"/>
    <property type="project" value="UniProtKB-UniRule"/>
</dbReference>
<evidence type="ECO:0000313" key="19">
    <source>
        <dbReference type="Proteomes" id="UP000663499"/>
    </source>
</evidence>
<evidence type="ECO:0000256" key="3">
    <source>
        <dbReference type="ARBA" id="ARBA00022741"/>
    </source>
</evidence>
<dbReference type="Pfam" id="PF00270">
    <property type="entry name" value="DEAD"/>
    <property type="match status" value="1"/>
</dbReference>
<accession>A0A975AHR9</accession>
<evidence type="ECO:0000256" key="15">
    <source>
        <dbReference type="RuleBase" id="RU363016"/>
    </source>
</evidence>
<dbReference type="SMART" id="SM00487">
    <property type="entry name" value="DEXDc"/>
    <property type="match status" value="1"/>
</dbReference>
<comment type="catalytic activity">
    <reaction evidence="12 15">
        <text>Couples ATP hydrolysis with the unwinding of duplex DNA by translocating in the 3'-5' direction.</text>
        <dbReference type="EC" id="5.6.2.4"/>
    </reaction>
</comment>
<keyword evidence="10 15" id="KW-0234">DNA repair</keyword>
<dbReference type="InterPro" id="IPR011545">
    <property type="entry name" value="DEAD/DEAH_box_helicase_dom"/>
</dbReference>
<protein>
    <recommendedName>
        <fullName evidence="2 15">ATP-dependent DNA helicase RecG</fullName>
        <ecNumber evidence="13 15">5.6.2.4</ecNumber>
    </recommendedName>
</protein>
<evidence type="ECO:0000256" key="14">
    <source>
        <dbReference type="ARBA" id="ARBA00048988"/>
    </source>
</evidence>
<keyword evidence="3 15" id="KW-0547">Nucleotide-binding</keyword>
<dbReference type="Proteomes" id="UP000663499">
    <property type="component" value="Chromosome"/>
</dbReference>
<dbReference type="Gene3D" id="3.40.50.300">
    <property type="entry name" value="P-loop containing nucleotide triphosphate hydrolases"/>
    <property type="match status" value="2"/>
</dbReference>
<feature type="domain" description="Helicase C-terminal" evidence="17">
    <location>
        <begin position="452"/>
        <end position="611"/>
    </location>
</feature>
<dbReference type="GO" id="GO:0043138">
    <property type="term" value="F:3'-5' DNA helicase activity"/>
    <property type="evidence" value="ECO:0007669"/>
    <property type="project" value="UniProtKB-EC"/>
</dbReference>
<comment type="catalytic activity">
    <reaction evidence="14 15">
        <text>ATP + H2O = ADP + phosphate + H(+)</text>
        <dbReference type="Rhea" id="RHEA:13065"/>
        <dbReference type="ChEBI" id="CHEBI:15377"/>
        <dbReference type="ChEBI" id="CHEBI:15378"/>
        <dbReference type="ChEBI" id="CHEBI:30616"/>
        <dbReference type="ChEBI" id="CHEBI:43474"/>
        <dbReference type="ChEBI" id="CHEBI:456216"/>
        <dbReference type="EC" id="5.6.2.4"/>
    </reaction>
</comment>
<keyword evidence="6 15" id="KW-0347">Helicase</keyword>
<evidence type="ECO:0000256" key="2">
    <source>
        <dbReference type="ARBA" id="ARBA00017846"/>
    </source>
</evidence>
<keyword evidence="5 15" id="KW-0378">Hydrolase</keyword>
<dbReference type="EMBL" id="CP071444">
    <property type="protein sequence ID" value="QSX08737.1"/>
    <property type="molecule type" value="Genomic_DNA"/>
</dbReference>
<dbReference type="SUPFAM" id="SSF50249">
    <property type="entry name" value="Nucleic acid-binding proteins"/>
    <property type="match status" value="1"/>
</dbReference>
<keyword evidence="11" id="KW-0413">Isomerase</keyword>
<evidence type="ECO:0000313" key="18">
    <source>
        <dbReference type="EMBL" id="QSX08737.1"/>
    </source>
</evidence>
<organism evidence="18 19">
    <name type="scientific">Alkalibacter rhizosphaerae</name>
    <dbReference type="NCBI Taxonomy" id="2815577"/>
    <lineage>
        <taxon>Bacteria</taxon>
        <taxon>Bacillati</taxon>
        <taxon>Bacillota</taxon>
        <taxon>Clostridia</taxon>
        <taxon>Eubacteriales</taxon>
        <taxon>Eubacteriaceae</taxon>
        <taxon>Alkalibacter</taxon>
    </lineage>
</organism>
<dbReference type="GO" id="GO:0003677">
    <property type="term" value="F:DNA binding"/>
    <property type="evidence" value="ECO:0007669"/>
    <property type="project" value="UniProtKB-KW"/>
</dbReference>
<evidence type="ECO:0000256" key="7">
    <source>
        <dbReference type="ARBA" id="ARBA00022840"/>
    </source>
</evidence>
<reference evidence="18" key="1">
    <citation type="submission" date="2021-03" db="EMBL/GenBank/DDBJ databases">
        <title>Alkalibacter marinus sp. nov., isolated from tidal flat sediment.</title>
        <authorList>
            <person name="Namirimu T."/>
            <person name="Yang J.-A."/>
            <person name="Yang S.-H."/>
            <person name="Kim Y.-J."/>
            <person name="Kwon K.K."/>
        </authorList>
    </citation>
    <scope>NUCLEOTIDE SEQUENCE</scope>
    <source>
        <strain evidence="18">ES005</strain>
    </source>
</reference>
<evidence type="ECO:0000259" key="17">
    <source>
        <dbReference type="PROSITE" id="PS51194"/>
    </source>
</evidence>
<dbReference type="GO" id="GO:0006310">
    <property type="term" value="P:DNA recombination"/>
    <property type="evidence" value="ECO:0007669"/>
    <property type="project" value="UniProtKB-UniRule"/>
</dbReference>
<dbReference type="KEGG" id="alka:J0B03_01195"/>
<evidence type="ECO:0000256" key="9">
    <source>
        <dbReference type="ARBA" id="ARBA00023172"/>
    </source>
</evidence>
<keyword evidence="8" id="KW-0238">DNA-binding</keyword>
<feature type="domain" description="Helicase ATP-binding" evidence="16">
    <location>
        <begin position="272"/>
        <end position="433"/>
    </location>
</feature>
<evidence type="ECO:0000256" key="12">
    <source>
        <dbReference type="ARBA" id="ARBA00034617"/>
    </source>
</evidence>
<evidence type="ECO:0000259" key="16">
    <source>
        <dbReference type="PROSITE" id="PS51192"/>
    </source>
</evidence>
<dbReference type="NCBIfam" id="TIGR00643">
    <property type="entry name" value="recG"/>
    <property type="match status" value="1"/>
</dbReference>
<keyword evidence="4 15" id="KW-0227">DNA damage</keyword>
<comment type="similarity">
    <text evidence="1 15">Belongs to the helicase family. RecG subfamily.</text>
</comment>
<evidence type="ECO:0000256" key="4">
    <source>
        <dbReference type="ARBA" id="ARBA00022763"/>
    </source>
</evidence>
<dbReference type="InterPro" id="IPR001650">
    <property type="entry name" value="Helicase_C-like"/>
</dbReference>
<dbReference type="InterPro" id="IPR004609">
    <property type="entry name" value="ATP-dep_DNA_helicase_RecG"/>
</dbReference>
<dbReference type="PROSITE" id="PS51194">
    <property type="entry name" value="HELICASE_CTER"/>
    <property type="match status" value="1"/>
</dbReference>
<name>A0A975AHR9_9FIRM</name>
<dbReference type="InterPro" id="IPR027417">
    <property type="entry name" value="P-loop_NTPase"/>
</dbReference>
<evidence type="ECO:0000256" key="6">
    <source>
        <dbReference type="ARBA" id="ARBA00022806"/>
    </source>
</evidence>
<dbReference type="Pfam" id="PF17191">
    <property type="entry name" value="RecG_wedge"/>
    <property type="match status" value="1"/>
</dbReference>
<dbReference type="PANTHER" id="PTHR47964">
    <property type="entry name" value="ATP-DEPENDENT DNA HELICASE HOMOLOG RECG, CHLOROPLASTIC"/>
    <property type="match status" value="1"/>
</dbReference>
<dbReference type="EC" id="5.6.2.4" evidence="13 15"/>
<evidence type="ECO:0000256" key="5">
    <source>
        <dbReference type="ARBA" id="ARBA00022801"/>
    </source>
</evidence>
<dbReference type="GO" id="GO:0005524">
    <property type="term" value="F:ATP binding"/>
    <property type="evidence" value="ECO:0007669"/>
    <property type="project" value="UniProtKB-KW"/>
</dbReference>
<evidence type="ECO:0000256" key="1">
    <source>
        <dbReference type="ARBA" id="ARBA00007504"/>
    </source>
</evidence>
<dbReference type="Gene3D" id="2.40.50.140">
    <property type="entry name" value="Nucleic acid-binding proteins"/>
    <property type="match status" value="1"/>
</dbReference>
<dbReference type="AlphaFoldDB" id="A0A975AHR9"/>
<dbReference type="InterPro" id="IPR014001">
    <property type="entry name" value="Helicase_ATP-bd"/>
</dbReference>
<keyword evidence="19" id="KW-1185">Reference proteome</keyword>
<dbReference type="PANTHER" id="PTHR47964:SF1">
    <property type="entry name" value="ATP-DEPENDENT DNA HELICASE HOMOLOG RECG, CHLOROPLASTIC"/>
    <property type="match status" value="1"/>
</dbReference>
<dbReference type="NCBIfam" id="NF008168">
    <property type="entry name" value="PRK10917.2-2"/>
    <property type="match status" value="1"/>
</dbReference>
<dbReference type="Pfam" id="PF00271">
    <property type="entry name" value="Helicase_C"/>
    <property type="match status" value="1"/>
</dbReference>
<dbReference type="SMART" id="SM00490">
    <property type="entry name" value="HELICc"/>
    <property type="match status" value="1"/>
</dbReference>
<dbReference type="PROSITE" id="PS51192">
    <property type="entry name" value="HELICASE_ATP_BIND_1"/>
    <property type="match status" value="1"/>
</dbReference>
<dbReference type="GO" id="GO:0016787">
    <property type="term" value="F:hydrolase activity"/>
    <property type="evidence" value="ECO:0007669"/>
    <property type="project" value="UniProtKB-KW"/>
</dbReference>
<dbReference type="CDD" id="cd04488">
    <property type="entry name" value="RecG_wedge_OBF"/>
    <property type="match status" value="1"/>
</dbReference>
<sequence>MNPYETIRILKGIGEKKEALFHKLKIFNMEDLLLFFPRDYEERVYVEDLSKAQPGTKVVVQGMILGPASQRKVRSKLSITTFECQGETQRFRVTFFNTPFIKNALKPHVTYYFHGKFRWGYGTYNLENPEYVDKAEDLLEQRFAAIYPLTRGLYQRDLRKAVESALEMADFIEDLLPDELRQQHGLWSRQEAIRAIHRPDSMETLLQGRRRLVVDELLEVLAGFARMKSNNTTDIPVVWDEETEVKMKALENSLPFSLTEGQQSVLSDIQQDARTGIRINRLVQGDVGSGKTVVAALAQYLFHLQGYQSVLMAPTELLAVQHEKTLKGFLKDFGVRVVLVKGGMNKKQKDNVYEQIRNHEAHVVVGTHALIQPDLTFARLGLVITDEQHRFGVEQRKRLTEKGSRPHSLVMSATPIPRTMAHVLYGDLDVSQIETMPQGRRPIQTHVVGNHRLKKVFAFIQKEAAKGRQIFVVSPEIEQGEEEGFAAEEIYEKMRKGLFRDLQTGLVHGRMKRDDKESIMKKFADGEIDVLFSTTVVEVGIDVPNATVILVLNAERFGLATLHQLRGRVGRGDQESWCILATDTENEKTMERLQVLTESNDGFYISNKDFDLRGPGDYFGFKQHGLPNFSLTDLKKDQEEVETAKTLLEQLQQWPDQKPMEKLLETFQSKLDFLD</sequence>
<keyword evidence="9 15" id="KW-0233">DNA recombination</keyword>
<dbReference type="InterPro" id="IPR047112">
    <property type="entry name" value="RecG/Mfd"/>
</dbReference>
<dbReference type="NCBIfam" id="NF008165">
    <property type="entry name" value="PRK10917.1-3"/>
    <property type="match status" value="1"/>
</dbReference>
<dbReference type="RefSeq" id="WP_207300078.1">
    <property type="nucleotide sequence ID" value="NZ_CP071444.1"/>
</dbReference>
<evidence type="ECO:0000256" key="8">
    <source>
        <dbReference type="ARBA" id="ARBA00023125"/>
    </source>
</evidence>
<dbReference type="InterPro" id="IPR033454">
    <property type="entry name" value="RecG_wedge"/>
</dbReference>
<gene>
    <name evidence="18" type="primary">recG</name>
    <name evidence="18" type="ORF">J0B03_01195</name>
</gene>
<evidence type="ECO:0000256" key="13">
    <source>
        <dbReference type="ARBA" id="ARBA00034808"/>
    </source>
</evidence>
<dbReference type="InterPro" id="IPR012340">
    <property type="entry name" value="NA-bd_OB-fold"/>
</dbReference>
<evidence type="ECO:0000256" key="10">
    <source>
        <dbReference type="ARBA" id="ARBA00023204"/>
    </source>
</evidence>
<proteinExistence type="inferred from homology"/>
<dbReference type="SUPFAM" id="SSF52540">
    <property type="entry name" value="P-loop containing nucleoside triphosphate hydrolases"/>
    <property type="match status" value="1"/>
</dbReference>
<evidence type="ECO:0000256" key="11">
    <source>
        <dbReference type="ARBA" id="ARBA00023235"/>
    </source>
</evidence>
<comment type="function">
    <text evidence="15">Plays a critical role in recombination and DNA repair. Helps process Holliday junction intermediates to mature products by catalyzing branch migration. Has replication fork regression activity, unwinds stalled or blocked replication forks to make a HJ that can be resolved. Has a DNA unwinding activity characteristic of a DNA helicase with 3'-5' polarity.</text>
</comment>